<dbReference type="Proteomes" id="UP000035062">
    <property type="component" value="Unassembled WGS sequence"/>
</dbReference>
<evidence type="ECO:0000256" key="1">
    <source>
        <dbReference type="ARBA" id="ARBA00004141"/>
    </source>
</evidence>
<protein>
    <submittedName>
        <fullName evidence="8">Cation efflux system protein</fullName>
    </submittedName>
</protein>
<keyword evidence="3" id="KW-0813">Transport</keyword>
<dbReference type="InterPro" id="IPR027469">
    <property type="entry name" value="Cation_efflux_TMD_sf"/>
</dbReference>
<dbReference type="STRING" id="1195246.AGRI_05242"/>
<evidence type="ECO:0000313" key="8">
    <source>
        <dbReference type="EMBL" id="EIW89480.1"/>
    </source>
</evidence>
<reference evidence="8 9" key="1">
    <citation type="journal article" date="2012" name="J. Bacteriol.">
        <title>Genome Sequence of Pectin-Degrading Alishewanella agri, Isolated from Landfill Soil.</title>
        <authorList>
            <person name="Kim J."/>
            <person name="Jung J."/>
            <person name="Sung J.S."/>
            <person name="Chun J."/>
            <person name="Park W."/>
        </authorList>
    </citation>
    <scope>NUCLEOTIDE SEQUENCE [LARGE SCALE GENOMIC DNA]</scope>
    <source>
        <strain evidence="8 9">BL06</strain>
    </source>
</reference>
<keyword evidence="4 6" id="KW-1133">Transmembrane helix</keyword>
<dbReference type="InterPro" id="IPR036163">
    <property type="entry name" value="HMA_dom_sf"/>
</dbReference>
<dbReference type="eggNOG" id="COG1230">
    <property type="taxonomic scope" value="Bacteria"/>
</dbReference>
<dbReference type="InterPro" id="IPR050681">
    <property type="entry name" value="CDF/SLC30A"/>
</dbReference>
<dbReference type="GO" id="GO:0005385">
    <property type="term" value="F:zinc ion transmembrane transporter activity"/>
    <property type="evidence" value="ECO:0007669"/>
    <property type="project" value="TreeGrafter"/>
</dbReference>
<dbReference type="GO" id="GO:0005886">
    <property type="term" value="C:plasma membrane"/>
    <property type="evidence" value="ECO:0007669"/>
    <property type="project" value="TreeGrafter"/>
</dbReference>
<keyword evidence="3" id="KW-0862">Zinc</keyword>
<comment type="caution">
    <text evidence="8">The sequence shown here is derived from an EMBL/GenBank/DDBJ whole genome shotgun (WGS) entry which is preliminary data.</text>
</comment>
<evidence type="ECO:0000256" key="2">
    <source>
        <dbReference type="ARBA" id="ARBA00022692"/>
    </source>
</evidence>
<feature type="transmembrane region" description="Helical" evidence="6">
    <location>
        <begin position="212"/>
        <end position="233"/>
    </location>
</feature>
<keyword evidence="3" id="KW-0406">Ion transport</keyword>
<feature type="transmembrane region" description="Helical" evidence="6">
    <location>
        <begin position="157"/>
        <end position="175"/>
    </location>
</feature>
<organism evidence="8 9">
    <name type="scientific">Alishewanella agri BL06</name>
    <dbReference type="NCBI Taxonomy" id="1195246"/>
    <lineage>
        <taxon>Bacteria</taxon>
        <taxon>Pseudomonadati</taxon>
        <taxon>Pseudomonadota</taxon>
        <taxon>Gammaproteobacteria</taxon>
        <taxon>Alteromonadales</taxon>
        <taxon>Alteromonadaceae</taxon>
        <taxon>Alishewanella</taxon>
    </lineage>
</organism>
<gene>
    <name evidence="8" type="ORF">AGRI_05242</name>
</gene>
<evidence type="ECO:0000313" key="9">
    <source>
        <dbReference type="Proteomes" id="UP000035062"/>
    </source>
</evidence>
<keyword evidence="5 6" id="KW-0472">Membrane</keyword>
<feature type="transmembrane region" description="Helical" evidence="6">
    <location>
        <begin position="187"/>
        <end position="206"/>
    </location>
</feature>
<keyword evidence="9" id="KW-1185">Reference proteome</keyword>
<comment type="subcellular location">
    <subcellularLocation>
        <location evidence="1">Membrane</location>
        <topology evidence="1">Multi-pass membrane protein</topology>
    </subcellularLocation>
</comment>
<evidence type="ECO:0000259" key="7">
    <source>
        <dbReference type="Pfam" id="PF01545"/>
    </source>
</evidence>
<dbReference type="AlphaFoldDB" id="I9DTM1"/>
<dbReference type="Pfam" id="PF01545">
    <property type="entry name" value="Cation_efflux"/>
    <property type="match status" value="1"/>
</dbReference>
<dbReference type="SUPFAM" id="SSF55008">
    <property type="entry name" value="HMA, heavy metal-associated domain"/>
    <property type="match status" value="1"/>
</dbReference>
<evidence type="ECO:0000256" key="6">
    <source>
        <dbReference type="SAM" id="Phobius"/>
    </source>
</evidence>
<evidence type="ECO:0000256" key="5">
    <source>
        <dbReference type="ARBA" id="ARBA00023136"/>
    </source>
</evidence>
<keyword evidence="3" id="KW-0864">Zinc transport</keyword>
<dbReference type="Gene3D" id="3.30.70.100">
    <property type="match status" value="1"/>
</dbReference>
<keyword evidence="2 6" id="KW-0812">Transmembrane</keyword>
<feature type="transmembrane region" description="Helical" evidence="6">
    <location>
        <begin position="124"/>
        <end position="145"/>
    </location>
</feature>
<dbReference type="Gene3D" id="1.20.1510.10">
    <property type="entry name" value="Cation efflux protein transmembrane domain"/>
    <property type="match status" value="1"/>
</dbReference>
<dbReference type="PANTHER" id="PTHR11562">
    <property type="entry name" value="CATION EFFLUX PROTEIN/ ZINC TRANSPORTER"/>
    <property type="match status" value="1"/>
</dbReference>
<dbReference type="PANTHER" id="PTHR11562:SF17">
    <property type="entry name" value="RE54080P-RELATED"/>
    <property type="match status" value="1"/>
</dbReference>
<proteinExistence type="predicted"/>
<sequence>MTRENQSDCQQSACCAKVQPEQEPVTKAASHDAQWHSLYHIPKMDCPSEERLIRLALQDLDGIVQLEFDLAQRQLAILHQGDATMITKKLQSLGLGAQLSISRAASAADRQSFTADPAAERSTLYWLLAINAMMFVLEFAVGIVAQSMALLADSLDMFADAAVYLLALFAVGKGLQLQLRAAKVAGWLQAILALGVLAEVVRRALYGSEPQSTLMLGMASLALVANVSCLMLLAKHRQGGVHMKASWIFSANDVLINFGVILGALLVAWTGSAYPDLLVGAVVGAIVLLGAKRILALRS</sequence>
<evidence type="ECO:0000256" key="3">
    <source>
        <dbReference type="ARBA" id="ARBA00022906"/>
    </source>
</evidence>
<dbReference type="EMBL" id="AKKU01000011">
    <property type="protein sequence ID" value="EIW89480.1"/>
    <property type="molecule type" value="Genomic_DNA"/>
</dbReference>
<feature type="transmembrane region" description="Helical" evidence="6">
    <location>
        <begin position="254"/>
        <end position="271"/>
    </location>
</feature>
<dbReference type="SUPFAM" id="SSF161111">
    <property type="entry name" value="Cation efflux protein transmembrane domain-like"/>
    <property type="match status" value="1"/>
</dbReference>
<feature type="domain" description="Cation efflux protein transmembrane" evidence="7">
    <location>
        <begin position="128"/>
        <end position="294"/>
    </location>
</feature>
<dbReference type="GO" id="GO:0046872">
    <property type="term" value="F:metal ion binding"/>
    <property type="evidence" value="ECO:0007669"/>
    <property type="project" value="InterPro"/>
</dbReference>
<dbReference type="InterPro" id="IPR058533">
    <property type="entry name" value="Cation_efflux_TM"/>
</dbReference>
<name>I9DTM1_9ALTE</name>
<accession>I9DTM1</accession>
<dbReference type="PATRIC" id="fig|1195246.3.peg.1034"/>
<evidence type="ECO:0000256" key="4">
    <source>
        <dbReference type="ARBA" id="ARBA00022989"/>
    </source>
</evidence>
<feature type="transmembrane region" description="Helical" evidence="6">
    <location>
        <begin position="277"/>
        <end position="295"/>
    </location>
</feature>